<dbReference type="InParanoid" id="C5KSF0"/>
<gene>
    <name evidence="2" type="ORF">Pmar_PMAR027382</name>
</gene>
<dbReference type="Proteomes" id="UP000007800">
    <property type="component" value="Unassembled WGS sequence"/>
</dbReference>
<dbReference type="RefSeq" id="XP_002780769.1">
    <property type="nucleotide sequence ID" value="XM_002780723.1"/>
</dbReference>
<keyword evidence="3" id="KW-1185">Reference proteome</keyword>
<organism evidence="3">
    <name type="scientific">Perkinsus marinus (strain ATCC 50983 / TXsc)</name>
    <dbReference type="NCBI Taxonomy" id="423536"/>
    <lineage>
        <taxon>Eukaryota</taxon>
        <taxon>Sar</taxon>
        <taxon>Alveolata</taxon>
        <taxon>Perkinsozoa</taxon>
        <taxon>Perkinsea</taxon>
        <taxon>Perkinsida</taxon>
        <taxon>Perkinsidae</taxon>
        <taxon>Perkinsus</taxon>
    </lineage>
</organism>
<name>C5KSF0_PERM5</name>
<reference evidence="2 3" key="1">
    <citation type="submission" date="2008-07" db="EMBL/GenBank/DDBJ databases">
        <authorList>
            <person name="El-Sayed N."/>
            <person name="Caler E."/>
            <person name="Inman J."/>
            <person name="Amedeo P."/>
            <person name="Hass B."/>
            <person name="Wortman J."/>
        </authorList>
    </citation>
    <scope>NUCLEOTIDE SEQUENCE [LARGE SCALE GENOMIC DNA]</scope>
    <source>
        <strain evidence="3">ATCC 50983 / TXsc</strain>
    </source>
</reference>
<dbReference type="AlphaFoldDB" id="C5KSF0"/>
<dbReference type="GeneID" id="9058268"/>
<evidence type="ECO:0000313" key="2">
    <source>
        <dbReference type="EMBL" id="EER12564.1"/>
    </source>
</evidence>
<dbReference type="EMBL" id="GG676038">
    <property type="protein sequence ID" value="EER12564.1"/>
    <property type="molecule type" value="Genomic_DNA"/>
</dbReference>
<evidence type="ECO:0000256" key="1">
    <source>
        <dbReference type="SAM" id="MobiDB-lite"/>
    </source>
</evidence>
<sequence length="52" mass="5354">MVGSCTYDEVEGSIKALAAEAKSQQKEHEQSAAQATTAKSTATTAAGHTTKK</sequence>
<proteinExistence type="predicted"/>
<feature type="region of interest" description="Disordered" evidence="1">
    <location>
        <begin position="20"/>
        <end position="52"/>
    </location>
</feature>
<evidence type="ECO:0000313" key="3">
    <source>
        <dbReference type="Proteomes" id="UP000007800"/>
    </source>
</evidence>
<protein>
    <submittedName>
        <fullName evidence="2">Uncharacterized protein</fullName>
    </submittedName>
</protein>
<accession>C5KSF0</accession>
<feature type="compositionally biased region" description="Low complexity" evidence="1">
    <location>
        <begin position="32"/>
        <end position="52"/>
    </location>
</feature>